<reference evidence="2" key="1">
    <citation type="submission" date="2018-02" db="EMBL/GenBank/DDBJ databases">
        <title>Rhizophora mucronata_Transcriptome.</title>
        <authorList>
            <person name="Meera S.P."/>
            <person name="Sreeshan A."/>
            <person name="Augustine A."/>
        </authorList>
    </citation>
    <scope>NUCLEOTIDE SEQUENCE</scope>
    <source>
        <tissue evidence="2">Leaf</tissue>
    </source>
</reference>
<sequence>MPTSATQEKPPAGYPGETHATEKKSCPQTKKRGASLRDASSPCAAVGCVKLAADGSPISKKLGVQPSSLWLSHLL</sequence>
<evidence type="ECO:0000256" key="1">
    <source>
        <dbReference type="SAM" id="MobiDB-lite"/>
    </source>
</evidence>
<dbReference type="AlphaFoldDB" id="A0A2P2IN24"/>
<name>A0A2P2IN24_RHIMU</name>
<protein>
    <submittedName>
        <fullName evidence="2">Uncharacterized protein</fullName>
    </submittedName>
</protein>
<proteinExistence type="predicted"/>
<feature type="region of interest" description="Disordered" evidence="1">
    <location>
        <begin position="1"/>
        <end position="42"/>
    </location>
</feature>
<evidence type="ECO:0000313" key="2">
    <source>
        <dbReference type="EMBL" id="MBW82625.1"/>
    </source>
</evidence>
<accession>A0A2P2IN24</accession>
<organism evidence="2">
    <name type="scientific">Rhizophora mucronata</name>
    <name type="common">Asiatic mangrove</name>
    <dbReference type="NCBI Taxonomy" id="61149"/>
    <lineage>
        <taxon>Eukaryota</taxon>
        <taxon>Viridiplantae</taxon>
        <taxon>Streptophyta</taxon>
        <taxon>Embryophyta</taxon>
        <taxon>Tracheophyta</taxon>
        <taxon>Spermatophyta</taxon>
        <taxon>Magnoliopsida</taxon>
        <taxon>eudicotyledons</taxon>
        <taxon>Gunneridae</taxon>
        <taxon>Pentapetalae</taxon>
        <taxon>rosids</taxon>
        <taxon>fabids</taxon>
        <taxon>Malpighiales</taxon>
        <taxon>Rhizophoraceae</taxon>
        <taxon>Rhizophora</taxon>
    </lineage>
</organism>
<dbReference type="EMBL" id="GGEC01002142">
    <property type="protein sequence ID" value="MBW82625.1"/>
    <property type="molecule type" value="Transcribed_RNA"/>
</dbReference>